<dbReference type="VEuPathDB" id="CryptoDB:Cvel_22942"/>
<dbReference type="InterPro" id="IPR023213">
    <property type="entry name" value="CAT-like_dom_sf"/>
</dbReference>
<evidence type="ECO:0000256" key="1">
    <source>
        <dbReference type="SAM" id="MobiDB-lite"/>
    </source>
</evidence>
<sequence>MRVLWSVCLLGFLLPVSSLHSTQGRSVPAFVPTRLHSGQSQSFGSYRSPLAGRQPLSTLRIDAHGQQGGDGPATTRRLERPMGSWERLLGRRKGGPGDSKLALAHGALYTGSLSSDLSSEEIESALDRATRRLLRRHPLLRCAVEWRPLDLSVGLRGSWPHFVESVSVSPGGERKGMETETAREDRETAWVRTAVRVEECPEGVDAQARALECLQREIDAAEMPLDGPQWRFFFFHSPTGNRKGERKFSVVLLFNHALSDQTSANLIARDLFSFLTSEQKERETGASSDASNVNMMMEGLFSFLKQPQKKLTKETKEETREAREHDASLPMPPPIENVVLPTVAQEKEERSLSLPSLLSVLQNNLAWPQSPGHILHAASASFDPQVMLSLPETENGKKDESSRKTILLPVCLGGKSFEVKRLRDSCREKGTTVTGAICAAGLRAWEETLREERRPMQGKTKLLVSTNLRQFAPGGGKGPEEVLPETLWSAASAVTFVLGESEWTGGLEQAGEEGGLGEAFWELARKCKQETGRVIAEDGIRQAALLFDFGMRVADIETVVEAASGGPVAGRSNTLGISNAGVWPGPSEFVCGDGDRKCGGGVQALQLESVLYGVSNAGNGALVQVSCQTVGSRLCMCLQATESLVPQRTLQRFANALERNIKAAMGTGVQEGEDSEQLTRKSGVPVGSNESAEIVKTIVHDALQEAGVLDVAEVFRPALDHVVELILPGTTCPTPASECADCVGGGENGACDVLDDLTSRSLRTRALRVLSESFGGGRCSGSSDIGAWVDSKGTLVIEDATVCTATTSLVSLRASLPTVIDFVRQVGRELGQDMMALSVDGGLLLVPPNPAVEGKGMEGGSGLMNLSVSLPRAGATEGGACESVDSRTEFK</sequence>
<dbReference type="AlphaFoldDB" id="A0A0G4GQM0"/>
<dbReference type="PhylomeDB" id="A0A0G4GQM0"/>
<name>A0A0G4GQM0_9ALVE</name>
<gene>
    <name evidence="3" type="ORF">Cvel_22942</name>
</gene>
<dbReference type="Gene3D" id="3.30.559.10">
    <property type="entry name" value="Chloramphenicol acetyltransferase-like domain"/>
    <property type="match status" value="1"/>
</dbReference>
<dbReference type="PANTHER" id="PTHR28037:SF1">
    <property type="entry name" value="ALCOHOL O-ACETYLTRANSFERASE 1-RELATED"/>
    <property type="match status" value="1"/>
</dbReference>
<protein>
    <recommendedName>
        <fullName evidence="4">Condensation domain-containing protein</fullName>
    </recommendedName>
</protein>
<evidence type="ECO:0000256" key="2">
    <source>
        <dbReference type="SAM" id="SignalP"/>
    </source>
</evidence>
<reference evidence="3" key="1">
    <citation type="submission" date="2014-11" db="EMBL/GenBank/DDBJ databases">
        <authorList>
            <person name="Otto D Thomas"/>
            <person name="Naeem Raeece"/>
        </authorList>
    </citation>
    <scope>NUCLEOTIDE SEQUENCE</scope>
</reference>
<dbReference type="InterPro" id="IPR052058">
    <property type="entry name" value="Alcohol_O-acetyltransferase"/>
</dbReference>
<organism evidence="3">
    <name type="scientific">Chromera velia CCMP2878</name>
    <dbReference type="NCBI Taxonomy" id="1169474"/>
    <lineage>
        <taxon>Eukaryota</taxon>
        <taxon>Sar</taxon>
        <taxon>Alveolata</taxon>
        <taxon>Colpodellida</taxon>
        <taxon>Chromeraceae</taxon>
        <taxon>Chromera</taxon>
    </lineage>
</organism>
<feature type="region of interest" description="Disordered" evidence="1">
    <location>
        <begin position="62"/>
        <end position="97"/>
    </location>
</feature>
<feature type="region of interest" description="Disordered" evidence="1">
    <location>
        <begin position="308"/>
        <end position="335"/>
    </location>
</feature>
<dbReference type="PANTHER" id="PTHR28037">
    <property type="entry name" value="ALCOHOL O-ACETYLTRANSFERASE 1-RELATED"/>
    <property type="match status" value="1"/>
</dbReference>
<feature type="signal peptide" evidence="2">
    <location>
        <begin position="1"/>
        <end position="18"/>
    </location>
</feature>
<dbReference type="Gene3D" id="3.30.559.30">
    <property type="entry name" value="Nonribosomal peptide synthetase, condensation domain"/>
    <property type="match status" value="1"/>
</dbReference>
<proteinExistence type="predicted"/>
<accession>A0A0G4GQM0</accession>
<dbReference type="EMBL" id="CDMZ01001446">
    <property type="protein sequence ID" value="CEM32743.1"/>
    <property type="molecule type" value="Genomic_DNA"/>
</dbReference>
<evidence type="ECO:0008006" key="4">
    <source>
        <dbReference type="Google" id="ProtNLM"/>
    </source>
</evidence>
<keyword evidence="2" id="KW-0732">Signal</keyword>
<feature type="chain" id="PRO_5005190512" description="Condensation domain-containing protein" evidence="2">
    <location>
        <begin position="19"/>
        <end position="891"/>
    </location>
</feature>
<feature type="compositionally biased region" description="Basic and acidic residues" evidence="1">
    <location>
        <begin position="311"/>
        <end position="327"/>
    </location>
</feature>
<evidence type="ECO:0000313" key="3">
    <source>
        <dbReference type="EMBL" id="CEM32743.1"/>
    </source>
</evidence>
<dbReference type="SUPFAM" id="SSF52777">
    <property type="entry name" value="CoA-dependent acyltransferases"/>
    <property type="match status" value="1"/>
</dbReference>